<dbReference type="RefSeq" id="WP_233374948.1">
    <property type="nucleotide sequence ID" value="NZ_JAJTWU010000011.1"/>
</dbReference>
<reference evidence="1 2" key="1">
    <citation type="submission" date="2021-12" db="EMBL/GenBank/DDBJ databases">
        <title>Genome seq of P8.</title>
        <authorList>
            <person name="Seo T."/>
        </authorList>
    </citation>
    <scope>NUCLEOTIDE SEQUENCE [LARGE SCALE GENOMIC DNA]</scope>
    <source>
        <strain evidence="1 2">P8</strain>
    </source>
</reference>
<comment type="caution">
    <text evidence="1">The sequence shown here is derived from an EMBL/GenBank/DDBJ whole genome shotgun (WGS) entry which is preliminary data.</text>
</comment>
<name>A0ABS8Y346_9BURK</name>
<evidence type="ECO:0000313" key="1">
    <source>
        <dbReference type="EMBL" id="MCE4557566.1"/>
    </source>
</evidence>
<dbReference type="Pfam" id="PF05045">
    <property type="entry name" value="RgpF"/>
    <property type="match status" value="1"/>
</dbReference>
<keyword evidence="2" id="KW-1185">Reference proteome</keyword>
<organism evidence="1 2">
    <name type="scientific">Pelomonas cellulosilytica</name>
    <dbReference type="NCBI Taxonomy" id="2906762"/>
    <lineage>
        <taxon>Bacteria</taxon>
        <taxon>Pseudomonadati</taxon>
        <taxon>Pseudomonadota</taxon>
        <taxon>Betaproteobacteria</taxon>
        <taxon>Burkholderiales</taxon>
        <taxon>Sphaerotilaceae</taxon>
        <taxon>Roseateles</taxon>
    </lineage>
</organism>
<evidence type="ECO:0000313" key="2">
    <source>
        <dbReference type="Proteomes" id="UP001200741"/>
    </source>
</evidence>
<dbReference type="InterPro" id="IPR007739">
    <property type="entry name" value="RgpF"/>
</dbReference>
<accession>A0ABS8Y346</accession>
<sequence length="379" mass="41598">MRASGAAGHWAQLTYERSRAGSGVQALQATWQAASARRHQRAALSGADRQQLLDAELACLRLGLAWPREAQDQRAPWQLPARVLQADAVALPAHPLIDPAWAVERMGVPGSALALIDALGQPDRRAALWAGLPLAPPKDVSRLGVVVHLFYPALWPEIRAALAALPEVAALYLTVPEFAATPALRDIVDSWPGPVQVVPLPNRGRDVRPFLHLLRGGALDAHELVCKLHTKRSPHIREGAAWRQASLQGLLGSPELLAERLARMRGDAGGGLWCAESDLVAPEDRRRWTRQCHRPLQRQLALQQWTEEPGGWSFAAGTMFWLRPAALQALRGPAWTDLHNYEPEMAQLDGTWAHALERLIGLAVRRAGFQLNPLAAPRR</sequence>
<dbReference type="Proteomes" id="UP001200741">
    <property type="component" value="Unassembled WGS sequence"/>
</dbReference>
<dbReference type="EMBL" id="JAJTWU010000011">
    <property type="protein sequence ID" value="MCE4557566.1"/>
    <property type="molecule type" value="Genomic_DNA"/>
</dbReference>
<protein>
    <recommendedName>
        <fullName evidence="3">Rhamnan synthesis F</fullName>
    </recommendedName>
</protein>
<proteinExistence type="predicted"/>
<gene>
    <name evidence="1" type="ORF">LXT13_24545</name>
</gene>
<evidence type="ECO:0008006" key="3">
    <source>
        <dbReference type="Google" id="ProtNLM"/>
    </source>
</evidence>